<dbReference type="Pfam" id="PF05036">
    <property type="entry name" value="SPOR"/>
    <property type="match status" value="1"/>
</dbReference>
<feature type="compositionally biased region" description="Low complexity" evidence="1">
    <location>
        <begin position="300"/>
        <end position="317"/>
    </location>
</feature>
<dbReference type="InterPro" id="IPR036680">
    <property type="entry name" value="SPOR-like_sf"/>
</dbReference>
<feature type="region of interest" description="Disordered" evidence="1">
    <location>
        <begin position="16"/>
        <end position="196"/>
    </location>
</feature>
<protein>
    <submittedName>
        <fullName evidence="4">Proline-rich region</fullName>
    </submittedName>
</protein>
<keyword evidence="2" id="KW-1133">Transmembrane helix</keyword>
<accession>Q2IWF9</accession>
<feature type="compositionally biased region" description="Pro residues" evidence="1">
    <location>
        <begin position="318"/>
        <end position="327"/>
    </location>
</feature>
<dbReference type="GO" id="GO:0042834">
    <property type="term" value="F:peptidoglycan binding"/>
    <property type="evidence" value="ECO:0007669"/>
    <property type="project" value="InterPro"/>
</dbReference>
<dbReference type="Proteomes" id="UP000008809">
    <property type="component" value="Chromosome"/>
</dbReference>
<evidence type="ECO:0000313" key="5">
    <source>
        <dbReference type="Proteomes" id="UP000008809"/>
    </source>
</evidence>
<dbReference type="KEGG" id="rpb:RPB_2749"/>
<keyword evidence="2" id="KW-0812">Transmembrane</keyword>
<feature type="compositionally biased region" description="Polar residues" evidence="1">
    <location>
        <begin position="390"/>
        <end position="408"/>
    </location>
</feature>
<evidence type="ECO:0000256" key="2">
    <source>
        <dbReference type="SAM" id="Phobius"/>
    </source>
</evidence>
<reference evidence="4 5" key="1">
    <citation type="submission" date="2006-01" db="EMBL/GenBank/DDBJ databases">
        <title>Complete sequence of Rhodopseudomonas palustris HaA2.</title>
        <authorList>
            <consortium name="US DOE Joint Genome Institute"/>
            <person name="Copeland A."/>
            <person name="Lucas S."/>
            <person name="Lapidus A."/>
            <person name="Barry K."/>
            <person name="Detter J.C."/>
            <person name="Glavina T."/>
            <person name="Hammon N."/>
            <person name="Israni S."/>
            <person name="Pitluck S."/>
            <person name="Chain P."/>
            <person name="Malfatti S."/>
            <person name="Shin M."/>
            <person name="Vergez L."/>
            <person name="Schmutz J."/>
            <person name="Larimer F."/>
            <person name="Land M."/>
            <person name="Hauser L."/>
            <person name="Pelletier D.A."/>
            <person name="Kyrpides N."/>
            <person name="Anderson I."/>
            <person name="Oda Y."/>
            <person name="Harwood C.S."/>
            <person name="Richardson P."/>
        </authorList>
    </citation>
    <scope>NUCLEOTIDE SEQUENCE [LARGE SCALE GENOMIC DNA]</scope>
    <source>
        <strain evidence="4 5">HaA2</strain>
    </source>
</reference>
<organism evidence="4 5">
    <name type="scientific">Rhodopseudomonas palustris (strain HaA2)</name>
    <dbReference type="NCBI Taxonomy" id="316058"/>
    <lineage>
        <taxon>Bacteria</taxon>
        <taxon>Pseudomonadati</taxon>
        <taxon>Pseudomonadota</taxon>
        <taxon>Alphaproteobacteria</taxon>
        <taxon>Hyphomicrobiales</taxon>
        <taxon>Nitrobacteraceae</taxon>
        <taxon>Rhodopseudomonas</taxon>
    </lineage>
</organism>
<proteinExistence type="predicted"/>
<dbReference type="AlphaFoldDB" id="Q2IWF9"/>
<sequence>MTDRYQDRPYLAEGEAHAAYAKRNPENDPLAELARLIGQTDPFGQEAPPSGRPSSRSTDFRLSSPPPIEDEVPPPTPSWLQHRRAADPAPLSPPEPEPDFSRPPSFVTAASPRLADPVYDPAPFDRQSFDQVAEEPNNYDPHYAVQQPLPLEPPQFVPGRYDDALYGQLDPADVRPDPNYPEAPYGYDDGYADEPDSRAYKPRRNNMMTVAAVLALAVVGTGGAFAYRSFTSGPRTGEPPVIKADASPTKVMAAPSASADAAGKPIQDRLAAGNNIEALVSREEQPADPSRAGQGTRVVLPQLNQNPNPPAVSAVAPGPKPNLPPPNNGTIAGEEPRRIKTFSIRPDQGDPGAAPVNVAAPATRQASRAPAPTAPAQRPAARQLEDANASAGNTPLSLAPNSGGSPAANQRVAALPPTESAGAGGYVVQVSSQRSEADAKSSYRTLQGKFPSVLGQRAPLIKRADLGSKGVYYRAMVGPFGSSEEASRLCGNLKSAGGQCVVQRN</sequence>
<dbReference type="PROSITE" id="PS51724">
    <property type="entry name" value="SPOR"/>
    <property type="match status" value="1"/>
</dbReference>
<name>Q2IWF9_RHOP2</name>
<dbReference type="Gene3D" id="3.30.70.1070">
    <property type="entry name" value="Sporulation related repeat"/>
    <property type="match status" value="1"/>
</dbReference>
<evidence type="ECO:0000256" key="1">
    <source>
        <dbReference type="SAM" id="MobiDB-lite"/>
    </source>
</evidence>
<dbReference type="HOGENOM" id="CLU_041662_0_0_5"/>
<feature type="domain" description="SPOR" evidence="3">
    <location>
        <begin position="420"/>
        <end position="505"/>
    </location>
</feature>
<gene>
    <name evidence="4" type="ordered locus">RPB_2749</name>
</gene>
<feature type="region of interest" description="Disordered" evidence="1">
    <location>
        <begin position="361"/>
        <end position="411"/>
    </location>
</feature>
<dbReference type="OrthoDB" id="7338235at2"/>
<feature type="compositionally biased region" description="Polar residues" evidence="1">
    <location>
        <begin position="52"/>
        <end position="61"/>
    </location>
</feature>
<dbReference type="eggNOG" id="COG3115">
    <property type="taxonomic scope" value="Bacteria"/>
</dbReference>
<dbReference type="STRING" id="316058.RPB_2749"/>
<feature type="region of interest" description="Disordered" evidence="1">
    <location>
        <begin position="300"/>
        <end position="333"/>
    </location>
</feature>
<dbReference type="RefSeq" id="WP_011441636.1">
    <property type="nucleotide sequence ID" value="NC_007778.1"/>
</dbReference>
<dbReference type="InterPro" id="IPR007730">
    <property type="entry name" value="SPOR-like_dom"/>
</dbReference>
<evidence type="ECO:0000259" key="3">
    <source>
        <dbReference type="PROSITE" id="PS51724"/>
    </source>
</evidence>
<dbReference type="EMBL" id="CP000250">
    <property type="protein sequence ID" value="ABD07451.1"/>
    <property type="molecule type" value="Genomic_DNA"/>
</dbReference>
<feature type="compositionally biased region" description="Low complexity" evidence="1">
    <location>
        <begin position="361"/>
        <end position="382"/>
    </location>
</feature>
<feature type="transmembrane region" description="Helical" evidence="2">
    <location>
        <begin position="207"/>
        <end position="227"/>
    </location>
</feature>
<keyword evidence="2" id="KW-0472">Membrane</keyword>
<dbReference type="SUPFAM" id="SSF110997">
    <property type="entry name" value="Sporulation related repeat"/>
    <property type="match status" value="1"/>
</dbReference>
<keyword evidence="5" id="KW-1185">Reference proteome</keyword>
<evidence type="ECO:0000313" key="4">
    <source>
        <dbReference type="EMBL" id="ABD07451.1"/>
    </source>
</evidence>